<keyword evidence="4" id="KW-0012">Acyltransferase</keyword>
<dbReference type="EC" id="2.3.2.8" evidence="2"/>
<dbReference type="InterPro" id="IPR007472">
    <property type="entry name" value="N-end_Aminoacyl_Trfase_C"/>
</dbReference>
<evidence type="ECO:0000256" key="5">
    <source>
        <dbReference type="SAM" id="MobiDB-lite"/>
    </source>
</evidence>
<evidence type="ECO:0000259" key="6">
    <source>
        <dbReference type="Pfam" id="PF04376"/>
    </source>
</evidence>
<evidence type="ECO:0000256" key="4">
    <source>
        <dbReference type="ARBA" id="ARBA00023315"/>
    </source>
</evidence>
<evidence type="ECO:0000256" key="3">
    <source>
        <dbReference type="ARBA" id="ARBA00022679"/>
    </source>
</evidence>
<reference evidence="8 9" key="1">
    <citation type="submission" date="2018-11" db="EMBL/GenBank/DDBJ databases">
        <title>Genome sequence of Apiotrichum porosum DSM 27194.</title>
        <authorList>
            <person name="Aliyu H."/>
            <person name="Gorte O."/>
            <person name="Ochsenreither K."/>
        </authorList>
    </citation>
    <scope>NUCLEOTIDE SEQUENCE [LARGE SCALE GENOMIC DNA]</scope>
    <source>
        <strain evidence="8 9">DSM 27194</strain>
    </source>
</reference>
<dbReference type="PANTHER" id="PTHR21367:SF1">
    <property type="entry name" value="ARGINYL-TRNA--PROTEIN TRANSFERASE 1"/>
    <property type="match status" value="1"/>
</dbReference>
<gene>
    <name evidence="8" type="primary">ATE1</name>
    <name evidence="8" type="ORF">EHS24_005043</name>
</gene>
<name>A0A427Y6Q6_9TREE</name>
<dbReference type="Proteomes" id="UP000279236">
    <property type="component" value="Unassembled WGS sequence"/>
</dbReference>
<dbReference type="Pfam" id="PF04377">
    <property type="entry name" value="ATE_C"/>
    <property type="match status" value="1"/>
</dbReference>
<dbReference type="GO" id="GO:0005737">
    <property type="term" value="C:cytoplasm"/>
    <property type="evidence" value="ECO:0007669"/>
    <property type="project" value="TreeGrafter"/>
</dbReference>
<organism evidence="8 9">
    <name type="scientific">Apiotrichum porosum</name>
    <dbReference type="NCBI Taxonomy" id="105984"/>
    <lineage>
        <taxon>Eukaryota</taxon>
        <taxon>Fungi</taxon>
        <taxon>Dikarya</taxon>
        <taxon>Basidiomycota</taxon>
        <taxon>Agaricomycotina</taxon>
        <taxon>Tremellomycetes</taxon>
        <taxon>Trichosporonales</taxon>
        <taxon>Trichosporonaceae</taxon>
        <taxon>Apiotrichum</taxon>
    </lineage>
</organism>
<feature type="domain" description="N-end aminoacyl transferase N-terminal" evidence="6">
    <location>
        <begin position="15"/>
        <end position="91"/>
    </location>
</feature>
<dbReference type="OrthoDB" id="74183at2759"/>
<accession>A0A427Y6Q6</accession>
<evidence type="ECO:0000313" key="8">
    <source>
        <dbReference type="EMBL" id="RSH86771.1"/>
    </source>
</evidence>
<evidence type="ECO:0000259" key="7">
    <source>
        <dbReference type="Pfam" id="PF04377"/>
    </source>
</evidence>
<feature type="domain" description="N-end rule aminoacyl transferase C-terminal" evidence="7">
    <location>
        <begin position="180"/>
        <end position="328"/>
    </location>
</feature>
<dbReference type="PANTHER" id="PTHR21367">
    <property type="entry name" value="ARGININE-TRNA-PROTEIN TRANSFERASE 1"/>
    <property type="match status" value="1"/>
</dbReference>
<dbReference type="STRING" id="105984.A0A427Y6Q6"/>
<sequence length="482" mass="52677">MGVTLVQPAGYHAGKCGYCSPPGKKKSAPQTSYSLGLVASQMSAQFYQNLCDRGWRRSGDYVYHPDMARTCCPQYTIRLDVSQFKPTRQQRSAVNRWNRFVSTGLKPGEEVLAGGVAAATENAASGKKGKGKGKGKDKAKPFDLVTELRSHQAGYGAGGGEAAPKHRFELELTPAKVTQETFELYKRYQVAVHKDAPGSVSRAGYKGFLCTSPLDDDEEIVYTNATAARGLPTSYGGYHLLYRVDGVLVGVSVIDILPHAVSSVYFMWDRAWAWAGLGKLSALYEIALVRDMAAAGAKDMAWLYMGYWIATCGKMRYKGEYHPSYLLDPGTQVFHPLTPRLDKGLARIKGYKPFEEIEAMAEDEVAGLPEPTMSERIEVDEDVGGGRAGGGDDDNNNKAEFPTPPPPGFLDPASLSAATMDSLVTFLSEPKHGIVPYKMFQHMLTPRGRVMVKQMVAALGLDMVASLVDQKFEDKAFLYFGD</sequence>
<dbReference type="InterPro" id="IPR030700">
    <property type="entry name" value="N-end_Aminoacyl_Trfase"/>
</dbReference>
<evidence type="ECO:0000256" key="1">
    <source>
        <dbReference type="ARBA" id="ARBA00009991"/>
    </source>
</evidence>
<dbReference type="GO" id="GO:0004057">
    <property type="term" value="F:arginyl-tRNA--protein transferase activity"/>
    <property type="evidence" value="ECO:0007669"/>
    <property type="project" value="UniProtKB-EC"/>
</dbReference>
<dbReference type="GeneID" id="39589586"/>
<feature type="region of interest" description="Disordered" evidence="5">
    <location>
        <begin position="377"/>
        <end position="412"/>
    </location>
</feature>
<dbReference type="RefSeq" id="XP_028479556.1">
    <property type="nucleotide sequence ID" value="XM_028620584.1"/>
</dbReference>
<evidence type="ECO:0000256" key="2">
    <source>
        <dbReference type="ARBA" id="ARBA00012025"/>
    </source>
</evidence>
<keyword evidence="3 8" id="KW-0808">Transferase</keyword>
<dbReference type="Pfam" id="PF04376">
    <property type="entry name" value="ATE_N"/>
    <property type="match status" value="1"/>
</dbReference>
<protein>
    <recommendedName>
        <fullName evidence="2">arginyltransferase</fullName>
        <ecNumber evidence="2">2.3.2.8</ecNumber>
    </recommendedName>
</protein>
<comment type="similarity">
    <text evidence="1">Belongs to the R-transferase family.</text>
</comment>
<proteinExistence type="inferred from homology"/>
<comment type="caution">
    <text evidence="8">The sequence shown here is derived from an EMBL/GenBank/DDBJ whole genome shotgun (WGS) entry which is preliminary data.</text>
</comment>
<dbReference type="EMBL" id="RSCE01000002">
    <property type="protein sequence ID" value="RSH86771.1"/>
    <property type="molecule type" value="Genomic_DNA"/>
</dbReference>
<evidence type="ECO:0000313" key="9">
    <source>
        <dbReference type="Proteomes" id="UP000279236"/>
    </source>
</evidence>
<dbReference type="AlphaFoldDB" id="A0A427Y6Q6"/>
<keyword evidence="9" id="KW-1185">Reference proteome</keyword>
<dbReference type="InterPro" id="IPR007471">
    <property type="entry name" value="N-end_Aminoacyl_Trfase_N"/>
</dbReference>